<dbReference type="Proteomes" id="UP000076420">
    <property type="component" value="Unassembled WGS sequence"/>
</dbReference>
<accession>A0A2C9KW79</accession>
<evidence type="ECO:0000256" key="6">
    <source>
        <dbReference type="ARBA" id="ARBA00043906"/>
    </source>
</evidence>
<dbReference type="InterPro" id="IPR017972">
    <property type="entry name" value="Cyt_P450_CS"/>
</dbReference>
<gene>
    <name evidence="9" type="primary">106052498</name>
</gene>
<keyword evidence="2 7" id="KW-0349">Heme</keyword>
<evidence type="ECO:0008006" key="11">
    <source>
        <dbReference type="Google" id="ProtNLM"/>
    </source>
</evidence>
<dbReference type="EnsemblMetazoa" id="BGLB024292-RA">
    <property type="protein sequence ID" value="BGLB024292-PA"/>
    <property type="gene ID" value="BGLB024292"/>
</dbReference>
<organism evidence="9 10">
    <name type="scientific">Biomphalaria glabrata</name>
    <name type="common">Bloodfluke planorb</name>
    <name type="synonym">Freshwater snail</name>
    <dbReference type="NCBI Taxonomy" id="6526"/>
    <lineage>
        <taxon>Eukaryota</taxon>
        <taxon>Metazoa</taxon>
        <taxon>Spiralia</taxon>
        <taxon>Lophotrochozoa</taxon>
        <taxon>Mollusca</taxon>
        <taxon>Gastropoda</taxon>
        <taxon>Heterobranchia</taxon>
        <taxon>Euthyneura</taxon>
        <taxon>Panpulmonata</taxon>
        <taxon>Hygrophila</taxon>
        <taxon>Lymnaeoidea</taxon>
        <taxon>Planorbidae</taxon>
        <taxon>Biomphalaria</taxon>
    </lineage>
</organism>
<dbReference type="GO" id="GO:0016705">
    <property type="term" value="F:oxidoreductase activity, acting on paired donors, with incorporation or reduction of molecular oxygen"/>
    <property type="evidence" value="ECO:0007669"/>
    <property type="project" value="InterPro"/>
</dbReference>
<protein>
    <recommendedName>
        <fullName evidence="11">Cytochrome P450</fullName>
    </recommendedName>
</protein>
<evidence type="ECO:0000256" key="4">
    <source>
        <dbReference type="ARBA" id="ARBA00023002"/>
    </source>
</evidence>
<dbReference type="PANTHER" id="PTHR24302:SF15">
    <property type="entry name" value="FATTY-ACID PEROXYGENASE"/>
    <property type="match status" value="1"/>
</dbReference>
<keyword evidence="3 7" id="KW-0479">Metal-binding</keyword>
<dbReference type="PROSITE" id="PS00086">
    <property type="entry name" value="CYTOCHROME_P450"/>
    <property type="match status" value="1"/>
</dbReference>
<keyword evidence="5 7" id="KW-0408">Iron</keyword>
<feature type="binding site" description="axial binding residue" evidence="7">
    <location>
        <position position="227"/>
    </location>
    <ligand>
        <name>heme</name>
        <dbReference type="ChEBI" id="CHEBI:30413"/>
    </ligand>
    <ligandPart>
        <name>Fe</name>
        <dbReference type="ChEBI" id="CHEBI:18248"/>
    </ligandPart>
</feature>
<sequence>MDIGLKLFTEQVDAILPETNRYFLNLIKDSIDRKLHERSRPDYKKSSHVDMLDMLLDAEVDDQTGKHLKAEDRKITRNEVIGNSAILILAAYETTSTALTSILYLLARHPDIQDKLIEEVDQVMQGQTEPRYEDLSKLVYMTQVIYESLRMFPPSPDVSRRALETKTYDGFTIPKGAVIFIPIYKIVKDPRYFPDPYKFDPERFSPERKLEIDPITFLPFGFGRRQCVAKRLALIELKVVLCLLLSNMKFVQTERTEPKKGEETEYLRIDGFFVPKKAIELDVVFREK</sequence>
<dbReference type="KEGG" id="bgt:106052498"/>
<dbReference type="PRINTS" id="PR00463">
    <property type="entry name" value="EP450I"/>
</dbReference>
<dbReference type="OrthoDB" id="2789670at2759"/>
<dbReference type="STRING" id="6526.A0A2C9KW79"/>
<dbReference type="InterPro" id="IPR001128">
    <property type="entry name" value="Cyt_P450"/>
</dbReference>
<name>A0A2C9KW79_BIOGL</name>
<dbReference type="InterPro" id="IPR050705">
    <property type="entry name" value="Cytochrome_P450_3A"/>
</dbReference>
<dbReference type="AlphaFoldDB" id="A0A2C9KW79"/>
<dbReference type="VEuPathDB" id="VectorBase:BGLB024292"/>
<evidence type="ECO:0000313" key="10">
    <source>
        <dbReference type="Proteomes" id="UP000076420"/>
    </source>
</evidence>
<comment type="function">
    <text evidence="6">Cytochromes P450 are a group of heme-thiolate monooxygenases. They oxidize a variety of structurally unrelated compounds, including steroids, fatty acids, and xenobiotics.</text>
</comment>
<evidence type="ECO:0000256" key="2">
    <source>
        <dbReference type="ARBA" id="ARBA00022617"/>
    </source>
</evidence>
<reference evidence="9" key="1">
    <citation type="submission" date="2020-05" db="UniProtKB">
        <authorList>
            <consortium name="EnsemblMetazoa"/>
        </authorList>
    </citation>
    <scope>IDENTIFICATION</scope>
    <source>
        <strain evidence="9">BB02</strain>
    </source>
</reference>
<dbReference type="PANTHER" id="PTHR24302">
    <property type="entry name" value="CYTOCHROME P450 FAMILY 3"/>
    <property type="match status" value="1"/>
</dbReference>
<evidence type="ECO:0000256" key="7">
    <source>
        <dbReference type="PIRSR" id="PIRSR602401-1"/>
    </source>
</evidence>
<comment type="cofactor">
    <cofactor evidence="7">
        <name>heme</name>
        <dbReference type="ChEBI" id="CHEBI:30413"/>
    </cofactor>
</comment>
<evidence type="ECO:0000256" key="8">
    <source>
        <dbReference type="RuleBase" id="RU000461"/>
    </source>
</evidence>
<dbReference type="VEuPathDB" id="VectorBase:BGLAX_027214"/>
<dbReference type="GO" id="GO:0020037">
    <property type="term" value="F:heme binding"/>
    <property type="evidence" value="ECO:0007669"/>
    <property type="project" value="InterPro"/>
</dbReference>
<dbReference type="GO" id="GO:0005506">
    <property type="term" value="F:iron ion binding"/>
    <property type="evidence" value="ECO:0007669"/>
    <property type="project" value="InterPro"/>
</dbReference>
<dbReference type="Pfam" id="PF00067">
    <property type="entry name" value="p450"/>
    <property type="match status" value="1"/>
</dbReference>
<dbReference type="Gene3D" id="1.10.630.10">
    <property type="entry name" value="Cytochrome P450"/>
    <property type="match status" value="1"/>
</dbReference>
<proteinExistence type="inferred from homology"/>
<dbReference type="GO" id="GO:0008395">
    <property type="term" value="F:steroid hydroxylase activity"/>
    <property type="evidence" value="ECO:0007669"/>
    <property type="project" value="TreeGrafter"/>
</dbReference>
<evidence type="ECO:0000256" key="3">
    <source>
        <dbReference type="ARBA" id="ARBA00022723"/>
    </source>
</evidence>
<keyword evidence="8" id="KW-0503">Monooxygenase</keyword>
<dbReference type="SUPFAM" id="SSF48264">
    <property type="entry name" value="Cytochrome P450"/>
    <property type="match status" value="1"/>
</dbReference>
<evidence type="ECO:0000256" key="5">
    <source>
        <dbReference type="ARBA" id="ARBA00023004"/>
    </source>
</evidence>
<evidence type="ECO:0000313" key="9">
    <source>
        <dbReference type="EnsemblMetazoa" id="BGLB024292-PA"/>
    </source>
</evidence>
<keyword evidence="4 8" id="KW-0560">Oxidoreductase</keyword>
<dbReference type="InterPro" id="IPR002401">
    <property type="entry name" value="Cyt_P450_E_grp-I"/>
</dbReference>
<dbReference type="InterPro" id="IPR036396">
    <property type="entry name" value="Cyt_P450_sf"/>
</dbReference>
<comment type="similarity">
    <text evidence="1 8">Belongs to the cytochrome P450 family.</text>
</comment>
<dbReference type="PRINTS" id="PR00385">
    <property type="entry name" value="P450"/>
</dbReference>
<evidence type="ECO:0000256" key="1">
    <source>
        <dbReference type="ARBA" id="ARBA00010617"/>
    </source>
</evidence>